<dbReference type="InterPro" id="IPR029063">
    <property type="entry name" value="SAM-dependent_MTases_sf"/>
</dbReference>
<dbReference type="Gene3D" id="3.40.50.150">
    <property type="entry name" value="Vaccinia Virus protein VP39"/>
    <property type="match status" value="1"/>
</dbReference>
<dbReference type="STRING" id="74557.A0A1V9ZEE7"/>
<dbReference type="OrthoDB" id="47730at2759"/>
<reference evidence="2 3" key="1">
    <citation type="journal article" date="2014" name="Genome Biol. Evol.">
        <title>The secreted proteins of Achlya hypogyna and Thraustotheca clavata identify the ancestral oomycete secretome and reveal gene acquisitions by horizontal gene transfer.</title>
        <authorList>
            <person name="Misner I."/>
            <person name="Blouin N."/>
            <person name="Leonard G."/>
            <person name="Richards T.A."/>
            <person name="Lane C.E."/>
        </authorList>
    </citation>
    <scope>NUCLEOTIDE SEQUENCE [LARGE SCALE GENOMIC DNA]</scope>
    <source>
        <strain evidence="2 3">ATCC 34112</strain>
    </source>
</reference>
<dbReference type="SUPFAM" id="SSF53335">
    <property type="entry name" value="S-adenosyl-L-methionine-dependent methyltransferases"/>
    <property type="match status" value="1"/>
</dbReference>
<organism evidence="2 3">
    <name type="scientific">Thraustotheca clavata</name>
    <dbReference type="NCBI Taxonomy" id="74557"/>
    <lineage>
        <taxon>Eukaryota</taxon>
        <taxon>Sar</taxon>
        <taxon>Stramenopiles</taxon>
        <taxon>Oomycota</taxon>
        <taxon>Saprolegniomycetes</taxon>
        <taxon>Saprolegniales</taxon>
        <taxon>Achlyaceae</taxon>
        <taxon>Thraustotheca</taxon>
    </lineage>
</organism>
<dbReference type="PANTHER" id="PTHR14911:SF1">
    <property type="entry name" value="THUMP DOMAIN-CONTAINING PROTEIN 2"/>
    <property type="match status" value="1"/>
</dbReference>
<dbReference type="PANTHER" id="PTHR14911">
    <property type="entry name" value="THUMP DOMAIN-CONTAINING"/>
    <property type="match status" value="1"/>
</dbReference>
<dbReference type="GO" id="GO:0016423">
    <property type="term" value="F:tRNA (guanine) methyltransferase activity"/>
    <property type="evidence" value="ECO:0007669"/>
    <property type="project" value="TreeGrafter"/>
</dbReference>
<evidence type="ECO:0000259" key="1">
    <source>
        <dbReference type="Pfam" id="PF01170"/>
    </source>
</evidence>
<keyword evidence="3" id="KW-1185">Reference proteome</keyword>
<protein>
    <recommendedName>
        <fullName evidence="1">Ribosomal RNA large subunit methyltransferase K/L-like methyltransferase domain-containing protein</fullName>
    </recommendedName>
</protein>
<proteinExistence type="predicted"/>
<sequence length="612" mass="67683">MRSKVVLLQGDSMGKHVNQINTSMDLCVLVSFCTLLVRNSNLDGVDLEIYKDKSLVQENDGIPVQVCFELIHFSVHVAPWEQFPATKRYIVHGDEIQAEVVEHVNKNGRKQLMVKRWKLVNRMQIGGNAADPSTLQKKMLEDRLAKASAILCNFVPLPARKHSMPLMSPWKKAALSSVALGVSCSVLSLQGRVSVSTAVSIAITSMSILATHASRTAKGSSHLPMLPEADFPIDYDVCRLFATVPAGFQDIAASELMEKVDAFDIELLNGKVVFSIPRARLSNLTQLRSIEKLYFLLLKASNLLSTSHVVGQLQYDVPAVLPAAYLQYALNTWQEFHGKRNPTTYRVTIRLGGVVPVAQAEAAQALAQGINDRFPLEPLLKDYDVELYGHLQYPPPYSSGSILFGLTLVGRTMAYAELGHNIGNGFSSTGRQLSTTTLRPTIAFSLLRLGQPQISTILLDPMCGCGTIPELAARHFEGKLFCLAGDYASAAIDRANYNAKLVAKSNPNMYMDVVQWDCQRLPIRRDMVDALVTDMPFGKRIGSHAKNNKTYPQILNEFCRVVKKGTGNAVLLTTERELTVKQIQRNKTWIVHRQSTVNVGGLDAKCFHLSYL</sequence>
<dbReference type="AlphaFoldDB" id="A0A1V9ZEE7"/>
<accession>A0A1V9ZEE7</accession>
<name>A0A1V9ZEE7_9STRA</name>
<evidence type="ECO:0000313" key="2">
    <source>
        <dbReference type="EMBL" id="OQR96385.1"/>
    </source>
</evidence>
<dbReference type="FunFam" id="3.40.50.150:FF:000073">
    <property type="entry name" value="THUMP domain containing 3"/>
    <property type="match status" value="1"/>
</dbReference>
<comment type="caution">
    <text evidence="2">The sequence shown here is derived from an EMBL/GenBank/DDBJ whole genome shotgun (WGS) entry which is preliminary data.</text>
</comment>
<feature type="domain" description="Ribosomal RNA large subunit methyltransferase K/L-like methyltransferase" evidence="1">
    <location>
        <begin position="435"/>
        <end position="602"/>
    </location>
</feature>
<dbReference type="InterPro" id="IPR000241">
    <property type="entry name" value="RlmKL-like_Mtase"/>
</dbReference>
<dbReference type="Proteomes" id="UP000243217">
    <property type="component" value="Unassembled WGS sequence"/>
</dbReference>
<gene>
    <name evidence="2" type="ORF">THRCLA_07303</name>
</gene>
<dbReference type="GO" id="GO:0043527">
    <property type="term" value="C:tRNA methyltransferase complex"/>
    <property type="evidence" value="ECO:0007669"/>
    <property type="project" value="UniProtKB-ARBA"/>
</dbReference>
<dbReference type="Pfam" id="PF01170">
    <property type="entry name" value="UPF0020"/>
    <property type="match status" value="1"/>
</dbReference>
<dbReference type="GO" id="GO:0030488">
    <property type="term" value="P:tRNA methylation"/>
    <property type="evidence" value="ECO:0007669"/>
    <property type="project" value="TreeGrafter"/>
</dbReference>
<evidence type="ECO:0000313" key="3">
    <source>
        <dbReference type="Proteomes" id="UP000243217"/>
    </source>
</evidence>
<dbReference type="EMBL" id="JNBS01001974">
    <property type="protein sequence ID" value="OQR96385.1"/>
    <property type="molecule type" value="Genomic_DNA"/>
</dbReference>